<dbReference type="Proteomes" id="UP001530377">
    <property type="component" value="Unassembled WGS sequence"/>
</dbReference>
<gene>
    <name evidence="2" type="ORF">ACHAXA_002308</name>
</gene>
<name>A0ABD3SS32_9STRA</name>
<accession>A0ABD3SS32</accession>
<comment type="caution">
    <text evidence="2">The sequence shown here is derived from an EMBL/GenBank/DDBJ whole genome shotgun (WGS) entry which is preliminary data.</text>
</comment>
<keyword evidence="3" id="KW-1185">Reference proteome</keyword>
<reference evidence="2 3" key="1">
    <citation type="submission" date="2024-10" db="EMBL/GenBank/DDBJ databases">
        <title>Updated reference genomes for cyclostephanoid diatoms.</title>
        <authorList>
            <person name="Roberts W.R."/>
            <person name="Alverson A.J."/>
        </authorList>
    </citation>
    <scope>NUCLEOTIDE SEQUENCE [LARGE SCALE GENOMIC DNA]</scope>
    <source>
        <strain evidence="2 3">AJA228-03</strain>
    </source>
</reference>
<keyword evidence="1" id="KW-0732">Signal</keyword>
<protein>
    <submittedName>
        <fullName evidence="2">Uncharacterized protein</fullName>
    </submittedName>
</protein>
<organism evidence="2 3">
    <name type="scientific">Cyclostephanos tholiformis</name>
    <dbReference type="NCBI Taxonomy" id="382380"/>
    <lineage>
        <taxon>Eukaryota</taxon>
        <taxon>Sar</taxon>
        <taxon>Stramenopiles</taxon>
        <taxon>Ochrophyta</taxon>
        <taxon>Bacillariophyta</taxon>
        <taxon>Coscinodiscophyceae</taxon>
        <taxon>Thalassiosirophycidae</taxon>
        <taxon>Stephanodiscales</taxon>
        <taxon>Stephanodiscaceae</taxon>
        <taxon>Cyclostephanos</taxon>
    </lineage>
</organism>
<proteinExistence type="predicted"/>
<dbReference type="EMBL" id="JALLPB020000008">
    <property type="protein sequence ID" value="KAL3827073.1"/>
    <property type="molecule type" value="Genomic_DNA"/>
</dbReference>
<feature type="chain" id="PRO_5044829647" evidence="1">
    <location>
        <begin position="20"/>
        <end position="120"/>
    </location>
</feature>
<evidence type="ECO:0000256" key="1">
    <source>
        <dbReference type="SAM" id="SignalP"/>
    </source>
</evidence>
<feature type="signal peptide" evidence="1">
    <location>
        <begin position="1"/>
        <end position="19"/>
    </location>
</feature>
<evidence type="ECO:0000313" key="3">
    <source>
        <dbReference type="Proteomes" id="UP001530377"/>
    </source>
</evidence>
<sequence>MFRVIAALALSLAVTTADASGYPFMPMDLGPWGIDPYIMNTAGAVPDADIKKVKTTSRKVSTGKKDIEKVEEVKNNISDELEEAEEAFFHAVENVEDVIIHAIDDEVEMLFPHHQKSKDK</sequence>
<dbReference type="AlphaFoldDB" id="A0ABD3SS32"/>
<evidence type="ECO:0000313" key="2">
    <source>
        <dbReference type="EMBL" id="KAL3827073.1"/>
    </source>
</evidence>